<evidence type="ECO:0000256" key="12">
    <source>
        <dbReference type="ARBA" id="ARBA00061423"/>
    </source>
</evidence>
<keyword evidence="3" id="KW-0645">Protease</keyword>
<dbReference type="PANTHER" id="PTHR43501:SF1">
    <property type="entry name" value="CYTOSOL NON-SPECIFIC DIPEPTIDASE"/>
    <property type="match status" value="1"/>
</dbReference>
<comment type="cofactor">
    <cofactor evidence="2">
        <name>Zn(2+)</name>
        <dbReference type="ChEBI" id="CHEBI:29105"/>
    </cofactor>
</comment>
<dbReference type="InterPro" id="IPR002933">
    <property type="entry name" value="Peptidase_M20"/>
</dbReference>
<evidence type="ECO:0000256" key="4">
    <source>
        <dbReference type="ARBA" id="ARBA00022723"/>
    </source>
</evidence>
<reference evidence="19 20" key="1">
    <citation type="submission" date="2019-10" db="EMBL/GenBank/DDBJ databases">
        <title>The Genome Sequence of Clostridium tarantellae Isolated from Fish Brain.</title>
        <authorList>
            <person name="Bano L."/>
            <person name="Kiel M."/>
            <person name="Sales G."/>
            <person name="Doxey A.C."/>
            <person name="Mansfield M.J."/>
            <person name="Schiavone M."/>
            <person name="Rossetto O."/>
            <person name="Pirazzini M."/>
            <person name="Dobrindt U."/>
            <person name="Montecucco C."/>
        </authorList>
    </citation>
    <scope>NUCLEOTIDE SEQUENCE [LARGE SCALE GENOMIC DNA]</scope>
    <source>
        <strain evidence="19 20">DSM 3997</strain>
    </source>
</reference>
<dbReference type="EC" id="3.4.13.18" evidence="10"/>
<evidence type="ECO:0000256" key="14">
    <source>
        <dbReference type="ARBA" id="ARBA00075285"/>
    </source>
</evidence>
<organism evidence="19 20">
    <name type="scientific">Clostridium tarantellae</name>
    <dbReference type="NCBI Taxonomy" id="39493"/>
    <lineage>
        <taxon>Bacteria</taxon>
        <taxon>Bacillati</taxon>
        <taxon>Bacillota</taxon>
        <taxon>Clostridia</taxon>
        <taxon>Eubacteriales</taxon>
        <taxon>Clostridiaceae</taxon>
        <taxon>Clostridium</taxon>
    </lineage>
</organism>
<evidence type="ECO:0000256" key="7">
    <source>
        <dbReference type="ARBA" id="ARBA00023049"/>
    </source>
</evidence>
<keyword evidence="5 19" id="KW-0378">Hydrolase</keyword>
<comment type="similarity">
    <text evidence="12">Belongs to the peptidase M20C family.</text>
</comment>
<dbReference type="PANTHER" id="PTHR43501">
    <property type="entry name" value="CYTOSOL NON-SPECIFIC DIPEPTIDASE"/>
    <property type="match status" value="1"/>
</dbReference>
<comment type="caution">
    <text evidence="19">The sequence shown here is derived from an EMBL/GenBank/DDBJ whole genome shotgun (WGS) entry which is preliminary data.</text>
</comment>
<dbReference type="Gene3D" id="3.40.630.10">
    <property type="entry name" value="Zn peptidases"/>
    <property type="match status" value="2"/>
</dbReference>
<keyword evidence="6" id="KW-0862">Zinc</keyword>
<evidence type="ECO:0000256" key="5">
    <source>
        <dbReference type="ARBA" id="ARBA00022801"/>
    </source>
</evidence>
<keyword evidence="4" id="KW-0479">Metal-binding</keyword>
<dbReference type="GO" id="GO:0070573">
    <property type="term" value="F:metallodipeptidase activity"/>
    <property type="evidence" value="ECO:0007669"/>
    <property type="project" value="TreeGrafter"/>
</dbReference>
<evidence type="ECO:0000256" key="11">
    <source>
        <dbReference type="ARBA" id="ARBA00044252"/>
    </source>
</evidence>
<dbReference type="Pfam" id="PF01546">
    <property type="entry name" value="Peptidase_M20"/>
    <property type="match status" value="1"/>
</dbReference>
<evidence type="ECO:0000256" key="9">
    <source>
        <dbReference type="ARBA" id="ARBA00036421"/>
    </source>
</evidence>
<gene>
    <name evidence="19" type="primary">pepD</name>
    <name evidence="19" type="ORF">GBZ86_01800</name>
</gene>
<dbReference type="RefSeq" id="WP_152887184.1">
    <property type="nucleotide sequence ID" value="NZ_WHJC01000009.1"/>
</dbReference>
<dbReference type="FunFam" id="3.40.630.10:FF:000015">
    <property type="entry name" value="Aminoacyl-histidine dipeptidase PepD"/>
    <property type="match status" value="1"/>
</dbReference>
<evidence type="ECO:0000256" key="17">
    <source>
        <dbReference type="ARBA" id="ARBA00078074"/>
    </source>
</evidence>
<keyword evidence="20" id="KW-1185">Reference proteome</keyword>
<sequence length="484" mass="53719">MKILENLKPYDVFKYFEELSQIPRGSGNEKAVSDYLVNFGKELGLETIQDKALNVIIKKPATPGYENAPSVIIQGHMDMVCEKNKDTIHDFKKDPLKLRVEDDYIYATGTTLGADNGIALAYAMAILASKDLKHPAIEMLATTDEETGMSGVMAVKPENLSGSILLNIDSEEEGKLLVSCAGGVRTNVSLDIRWQNIKENEVPVEIVIRGLKGGHSGMEIDKERGNSNKLMGRILNDLLNHFKFNLVSINGGSKNNAIPRECDVVLALSKNNVNEVKEVIEKWNEILKNELAMHDSNVRVEFKELNEKIEKVFSDDTTFKTIKILHLIPNGVDTMSMAIKGLVQSSTNLGVVTTKDNTVEFDSATRSSIASLKDELVERTKNVAEILGAKFVANASYPEWQYNPDSEIREIFQKVYEDMTGEEPEIIAIHAGLECGLLGEKIKGLDMISFGPNIYDVHTPNEHLSISSTEHVWDLLVKVLATIK</sequence>
<dbReference type="Proteomes" id="UP000430345">
    <property type="component" value="Unassembled WGS sequence"/>
</dbReference>
<dbReference type="GO" id="GO:0006508">
    <property type="term" value="P:proteolysis"/>
    <property type="evidence" value="ECO:0007669"/>
    <property type="project" value="UniProtKB-KW"/>
</dbReference>
<evidence type="ECO:0000256" key="1">
    <source>
        <dbReference type="ARBA" id="ARBA00001941"/>
    </source>
</evidence>
<dbReference type="GO" id="GO:0005829">
    <property type="term" value="C:cytosol"/>
    <property type="evidence" value="ECO:0007669"/>
    <property type="project" value="TreeGrafter"/>
</dbReference>
<proteinExistence type="inferred from homology"/>
<dbReference type="Pfam" id="PF07687">
    <property type="entry name" value="M20_dimer"/>
    <property type="match status" value="1"/>
</dbReference>
<dbReference type="PRINTS" id="PR00934">
    <property type="entry name" value="XHISDIPTASE"/>
</dbReference>
<dbReference type="InterPro" id="IPR036264">
    <property type="entry name" value="Bact_exopeptidase_dim_dom"/>
</dbReference>
<keyword evidence="8" id="KW-0170">Cobalt</keyword>
<evidence type="ECO:0000313" key="20">
    <source>
        <dbReference type="Proteomes" id="UP000430345"/>
    </source>
</evidence>
<evidence type="ECO:0000256" key="15">
    <source>
        <dbReference type="ARBA" id="ARBA00076004"/>
    </source>
</evidence>
<dbReference type="CDD" id="cd03890">
    <property type="entry name" value="M20_pepD"/>
    <property type="match status" value="1"/>
</dbReference>
<evidence type="ECO:0000259" key="18">
    <source>
        <dbReference type="Pfam" id="PF07687"/>
    </source>
</evidence>
<feature type="domain" description="Peptidase M20 dimerisation" evidence="18">
    <location>
        <begin position="209"/>
        <end position="291"/>
    </location>
</feature>
<name>A0A6I1MII5_9CLOT</name>
<dbReference type="PIRSF" id="PIRSF016599">
    <property type="entry name" value="Xaa-His_dipept"/>
    <property type="match status" value="1"/>
</dbReference>
<dbReference type="SUPFAM" id="SSF53187">
    <property type="entry name" value="Zn-dependent exopeptidases"/>
    <property type="match status" value="1"/>
</dbReference>
<accession>A0A6I1MII5</accession>
<protein>
    <recommendedName>
        <fullName evidence="13">Cytosol non-specific dipeptidase</fullName>
        <ecNumber evidence="10">3.4.13.18</ecNumber>
    </recommendedName>
    <alternativeName>
        <fullName evidence="16">Aminoacyl-histidine dipeptidase</fullName>
    </alternativeName>
    <alternativeName>
        <fullName evidence="15">Beta-alanyl-histidine dipeptidase</fullName>
    </alternativeName>
    <alternativeName>
        <fullName evidence="14">Carnosinase</fullName>
    </alternativeName>
    <alternativeName>
        <fullName evidence="11">Peptidase D</fullName>
    </alternativeName>
    <alternativeName>
        <fullName evidence="17">Xaa-His dipeptidase</fullName>
    </alternativeName>
</protein>
<evidence type="ECO:0000256" key="16">
    <source>
        <dbReference type="ARBA" id="ARBA00077688"/>
    </source>
</evidence>
<dbReference type="NCBIfam" id="TIGR01893">
    <property type="entry name" value="aa-his-dipept"/>
    <property type="match status" value="1"/>
</dbReference>
<evidence type="ECO:0000256" key="13">
    <source>
        <dbReference type="ARBA" id="ARBA00071271"/>
    </source>
</evidence>
<keyword evidence="7" id="KW-0482">Metalloprotease</keyword>
<dbReference type="InterPro" id="IPR011650">
    <property type="entry name" value="Peptidase_M20_dimer"/>
</dbReference>
<comment type="catalytic activity">
    <reaction evidence="9">
        <text>Hydrolysis of dipeptides, preferentially hydrophobic dipeptides including prolyl amino acids.</text>
        <dbReference type="EC" id="3.4.13.18"/>
    </reaction>
</comment>
<dbReference type="FunFam" id="3.40.630.10:FF:000072">
    <property type="entry name" value="Aminoacyl-histidine dipeptidase"/>
    <property type="match status" value="1"/>
</dbReference>
<evidence type="ECO:0000256" key="8">
    <source>
        <dbReference type="ARBA" id="ARBA00023285"/>
    </source>
</evidence>
<dbReference type="SUPFAM" id="SSF55031">
    <property type="entry name" value="Bacterial exopeptidase dimerisation domain"/>
    <property type="match status" value="1"/>
</dbReference>
<comment type="cofactor">
    <cofactor evidence="1">
        <name>Co(2+)</name>
        <dbReference type="ChEBI" id="CHEBI:48828"/>
    </cofactor>
</comment>
<evidence type="ECO:0000256" key="3">
    <source>
        <dbReference type="ARBA" id="ARBA00022670"/>
    </source>
</evidence>
<evidence type="ECO:0000313" key="19">
    <source>
        <dbReference type="EMBL" id="MPQ42503.1"/>
    </source>
</evidence>
<evidence type="ECO:0000256" key="6">
    <source>
        <dbReference type="ARBA" id="ARBA00022833"/>
    </source>
</evidence>
<evidence type="ECO:0000256" key="2">
    <source>
        <dbReference type="ARBA" id="ARBA00001947"/>
    </source>
</evidence>
<dbReference type="AlphaFoldDB" id="A0A6I1MII5"/>
<keyword evidence="19" id="KW-0224">Dipeptidase</keyword>
<dbReference type="GO" id="GO:0046872">
    <property type="term" value="F:metal ion binding"/>
    <property type="evidence" value="ECO:0007669"/>
    <property type="project" value="UniProtKB-KW"/>
</dbReference>
<dbReference type="OrthoDB" id="9773892at2"/>
<dbReference type="EMBL" id="WHJC01000009">
    <property type="protein sequence ID" value="MPQ42503.1"/>
    <property type="molecule type" value="Genomic_DNA"/>
</dbReference>
<dbReference type="InterPro" id="IPR001160">
    <property type="entry name" value="Peptidase_M20C"/>
</dbReference>
<evidence type="ECO:0000256" key="10">
    <source>
        <dbReference type="ARBA" id="ARBA00038976"/>
    </source>
</evidence>